<dbReference type="RefSeq" id="WP_126542050.1">
    <property type="nucleotide sequence ID" value="NZ_BSPM01000003.1"/>
</dbReference>
<gene>
    <name evidence="3" type="ORF">EDD54_4466</name>
</gene>
<dbReference type="GO" id="GO:0016740">
    <property type="term" value="F:transferase activity"/>
    <property type="evidence" value="ECO:0007669"/>
    <property type="project" value="UniProtKB-KW"/>
</dbReference>
<dbReference type="PANTHER" id="PTHR46438">
    <property type="entry name" value="ALPHA/BETA-HYDROLASES SUPERFAMILY PROTEIN"/>
    <property type="match status" value="1"/>
</dbReference>
<feature type="domain" description="AB hydrolase-1" evidence="2">
    <location>
        <begin position="20"/>
        <end position="247"/>
    </location>
</feature>
<keyword evidence="3" id="KW-0808">Transferase</keyword>
<dbReference type="InterPro" id="IPR000073">
    <property type="entry name" value="AB_hydrolase_1"/>
</dbReference>
<dbReference type="Gene3D" id="3.40.50.1820">
    <property type="entry name" value="alpha/beta hydrolase"/>
    <property type="match status" value="1"/>
</dbReference>
<sequence>MSGAPVLALHPAGGDGPPALLLHGFGADRLSWLANQGEIGRVATVLTLDLPGHGAAPFGGDASLEATAAAVAAALDGAGLGPVHLVGHSLGGAVAVTLAATRPDLARSLALIAPAGLGAPVSPDFLTLYPAAETPEAAEAVMRTLVARPRLINRMMVARVLEQLAVPGARTALRAFAGTLGGIGPALAPHAAAVAAGDLPRLVLWGDGDTIVPRDPARLAAFGGEVVVVEGAVHLPHMENARAVNEALVRFLQRVEQGPEQGVGGDAQPTEDHGETAP</sequence>
<dbReference type="PRINTS" id="PR00111">
    <property type="entry name" value="ABHYDROLASE"/>
</dbReference>
<evidence type="ECO:0000256" key="1">
    <source>
        <dbReference type="SAM" id="MobiDB-lite"/>
    </source>
</evidence>
<dbReference type="AlphaFoldDB" id="A0A4R6R5G6"/>
<feature type="region of interest" description="Disordered" evidence="1">
    <location>
        <begin position="258"/>
        <end position="278"/>
    </location>
</feature>
<reference evidence="3 4" key="1">
    <citation type="submission" date="2019-03" db="EMBL/GenBank/DDBJ databases">
        <title>Genomic Encyclopedia of Type Strains, Phase IV (KMG-IV): sequencing the most valuable type-strain genomes for metagenomic binning, comparative biology and taxonomic classification.</title>
        <authorList>
            <person name="Goeker M."/>
        </authorList>
    </citation>
    <scope>NUCLEOTIDE SEQUENCE [LARGE SCALE GENOMIC DNA]</scope>
    <source>
        <strain evidence="3 4">DSM 102969</strain>
    </source>
</reference>
<evidence type="ECO:0000259" key="2">
    <source>
        <dbReference type="Pfam" id="PF12697"/>
    </source>
</evidence>
<organism evidence="3 4">
    <name type="scientific">Oharaeibacter diazotrophicus</name>
    <dbReference type="NCBI Taxonomy" id="1920512"/>
    <lineage>
        <taxon>Bacteria</taxon>
        <taxon>Pseudomonadati</taxon>
        <taxon>Pseudomonadota</taxon>
        <taxon>Alphaproteobacteria</taxon>
        <taxon>Hyphomicrobiales</taxon>
        <taxon>Pleomorphomonadaceae</taxon>
        <taxon>Oharaeibacter</taxon>
    </lineage>
</organism>
<comment type="caution">
    <text evidence="3">The sequence shown here is derived from an EMBL/GenBank/DDBJ whole genome shotgun (WGS) entry which is preliminary data.</text>
</comment>
<protein>
    <submittedName>
        <fullName evidence="3">Pyruvate dehydrogenase E2 component (Dihydrolipoamide acetyltransferase)</fullName>
    </submittedName>
</protein>
<evidence type="ECO:0000313" key="3">
    <source>
        <dbReference type="EMBL" id="TDP81133.1"/>
    </source>
</evidence>
<dbReference type="InterPro" id="IPR029058">
    <property type="entry name" value="AB_hydrolase_fold"/>
</dbReference>
<evidence type="ECO:0000313" key="4">
    <source>
        <dbReference type="Proteomes" id="UP000294547"/>
    </source>
</evidence>
<accession>A0A4R6R5G6</accession>
<keyword evidence="4" id="KW-1185">Reference proteome</keyword>
<dbReference type="Proteomes" id="UP000294547">
    <property type="component" value="Unassembled WGS sequence"/>
</dbReference>
<name>A0A4R6R5G6_9HYPH</name>
<proteinExistence type="predicted"/>
<dbReference type="SUPFAM" id="SSF53474">
    <property type="entry name" value="alpha/beta-Hydrolases"/>
    <property type="match status" value="1"/>
</dbReference>
<dbReference type="Pfam" id="PF12697">
    <property type="entry name" value="Abhydrolase_6"/>
    <property type="match status" value="1"/>
</dbReference>
<keyword evidence="3" id="KW-0670">Pyruvate</keyword>
<dbReference type="OrthoDB" id="9804723at2"/>
<dbReference type="EMBL" id="SNXY01000013">
    <property type="protein sequence ID" value="TDP81133.1"/>
    <property type="molecule type" value="Genomic_DNA"/>
</dbReference>